<dbReference type="EMBL" id="PENG01000002">
    <property type="protein sequence ID" value="PJI26213.1"/>
    <property type="molecule type" value="Genomic_DNA"/>
</dbReference>
<name>A0A2M8TQK8_PREIN</name>
<dbReference type="RefSeq" id="WP_100371291.1">
    <property type="nucleotide sequence ID" value="NZ_PENG01000002.1"/>
</dbReference>
<gene>
    <name evidence="1" type="ORF">CTM58_10750</name>
</gene>
<sequence length="97" mass="11114">MECLELHKKHKEIAQAFICISLKSRSCFESNDDSVEDDGESLNYFQQLSDEIVGAFQFNLVKIILTKNKNFDFALRKRLFCDAKLTLLPCKTAAFGM</sequence>
<protein>
    <submittedName>
        <fullName evidence="1">Uncharacterized protein</fullName>
    </submittedName>
</protein>
<comment type="caution">
    <text evidence="1">The sequence shown here is derived from an EMBL/GenBank/DDBJ whole genome shotgun (WGS) entry which is preliminary data.</text>
</comment>
<proteinExistence type="predicted"/>
<organism evidence="1 2">
    <name type="scientific">Prevotella intermedia</name>
    <dbReference type="NCBI Taxonomy" id="28131"/>
    <lineage>
        <taxon>Bacteria</taxon>
        <taxon>Pseudomonadati</taxon>
        <taxon>Bacteroidota</taxon>
        <taxon>Bacteroidia</taxon>
        <taxon>Bacteroidales</taxon>
        <taxon>Prevotellaceae</taxon>
        <taxon>Prevotella</taxon>
    </lineage>
</organism>
<accession>A0A2M8TQK8</accession>
<dbReference type="AlphaFoldDB" id="A0A2M8TQK8"/>
<evidence type="ECO:0000313" key="2">
    <source>
        <dbReference type="Proteomes" id="UP000229884"/>
    </source>
</evidence>
<evidence type="ECO:0000313" key="1">
    <source>
        <dbReference type="EMBL" id="PJI26213.1"/>
    </source>
</evidence>
<dbReference type="Proteomes" id="UP000229884">
    <property type="component" value="Unassembled WGS sequence"/>
</dbReference>
<reference evidence="1 2" key="1">
    <citation type="submission" date="2017-11" db="EMBL/GenBank/DDBJ databases">
        <title>Genome sequencing of Prevotella intermedia KCOM 2832.</title>
        <authorList>
            <person name="Kook J.-K."/>
            <person name="Park S.-N."/>
            <person name="Lim Y.K."/>
        </authorList>
    </citation>
    <scope>NUCLEOTIDE SEQUENCE [LARGE SCALE GENOMIC DNA]</scope>
    <source>
        <strain evidence="1 2">KCOM 2832</strain>
    </source>
</reference>